<dbReference type="AlphaFoldDB" id="A0A1W1DXT0"/>
<accession>A0A1W1DXT0</accession>
<dbReference type="EMBL" id="FPHY01000079">
    <property type="protein sequence ID" value="SFV86437.1"/>
    <property type="molecule type" value="Genomic_DNA"/>
</dbReference>
<gene>
    <name evidence="1" type="ORF">MNB_SUP05-SYMBIONT-4-1268</name>
</gene>
<name>A0A1W1DXT0_9ZZZZ</name>
<evidence type="ECO:0000313" key="1">
    <source>
        <dbReference type="EMBL" id="SFV86437.1"/>
    </source>
</evidence>
<organism evidence="1">
    <name type="scientific">hydrothermal vent metagenome</name>
    <dbReference type="NCBI Taxonomy" id="652676"/>
    <lineage>
        <taxon>unclassified sequences</taxon>
        <taxon>metagenomes</taxon>
        <taxon>ecological metagenomes</taxon>
    </lineage>
</organism>
<reference evidence="1" key="1">
    <citation type="submission" date="2016-10" db="EMBL/GenBank/DDBJ databases">
        <authorList>
            <person name="de Groot N.N."/>
        </authorList>
    </citation>
    <scope>NUCLEOTIDE SEQUENCE</scope>
</reference>
<dbReference type="Gene3D" id="3.90.280.10">
    <property type="entry name" value="PEBP-like"/>
    <property type="match status" value="1"/>
</dbReference>
<proteinExistence type="predicted"/>
<sequence>MNKYNLIIASLTVVTSANLFAGGSMTATLADHIWKGDKIPDGQQCQKFGGQGTTPRIRVNNIPKASNAIVVEYSDTTYKAMDNGGHGKIGYHIDKRMTEVTIPPIKGHTFNLPESFFIVKPQQAPKWDKAGAYLPPCSGGKGNLYVAQVKAVHVSNGKVDKEIATVEVSLGVY</sequence>
<protein>
    <submittedName>
        <fullName evidence="1">Uncharacterized protein</fullName>
    </submittedName>
</protein>
<dbReference type="InterPro" id="IPR036610">
    <property type="entry name" value="PEBP-like_sf"/>
</dbReference>